<dbReference type="SUPFAM" id="SSF109604">
    <property type="entry name" value="HD-domain/PDEase-like"/>
    <property type="match status" value="1"/>
</dbReference>
<dbReference type="Pfam" id="PF00072">
    <property type="entry name" value="Response_reg"/>
    <property type="match status" value="1"/>
</dbReference>
<feature type="domain" description="GGDEF" evidence="6">
    <location>
        <begin position="494"/>
        <end position="627"/>
    </location>
</feature>
<evidence type="ECO:0000256" key="2">
    <source>
        <dbReference type="ARBA" id="ARBA00034247"/>
    </source>
</evidence>
<dbReference type="Gene3D" id="1.10.3210.10">
    <property type="entry name" value="Hypothetical protein af1432"/>
    <property type="match status" value="1"/>
</dbReference>
<keyword evidence="3" id="KW-0597">Phosphoprotein</keyword>
<dbReference type="RefSeq" id="WP_319960983.1">
    <property type="nucleotide sequence ID" value="NZ_JAXARY010000004.1"/>
</dbReference>
<evidence type="ECO:0000259" key="5">
    <source>
        <dbReference type="PROSITE" id="PS50110"/>
    </source>
</evidence>
<dbReference type="Gene3D" id="3.40.50.2300">
    <property type="match status" value="1"/>
</dbReference>
<dbReference type="CDD" id="cd01949">
    <property type="entry name" value="GGDEF"/>
    <property type="match status" value="1"/>
</dbReference>
<dbReference type="EMBL" id="JAXARY010000004">
    <property type="protein sequence ID" value="MDX8126927.1"/>
    <property type="molecule type" value="Genomic_DNA"/>
</dbReference>
<name>A0ABU4UDA5_9GAMM</name>
<dbReference type="SMART" id="SM00267">
    <property type="entry name" value="GGDEF"/>
    <property type="match status" value="1"/>
</dbReference>
<dbReference type="InterPro" id="IPR013976">
    <property type="entry name" value="HDOD"/>
</dbReference>
<dbReference type="CDD" id="cd17574">
    <property type="entry name" value="REC_OmpR"/>
    <property type="match status" value="1"/>
</dbReference>
<evidence type="ECO:0000259" key="7">
    <source>
        <dbReference type="PROSITE" id="PS51833"/>
    </source>
</evidence>
<dbReference type="Gene3D" id="3.30.70.270">
    <property type="match status" value="1"/>
</dbReference>
<evidence type="ECO:0000256" key="1">
    <source>
        <dbReference type="ARBA" id="ARBA00012528"/>
    </source>
</evidence>
<sequence length="627" mass="69132">MSDEFNFQEFKAAERLPTPSGTALAIMQLVQRDDADVLKLTELVKLDPALTARILSFANSAAFGARRPIANIHDAVVMMGVQSVRNFALSLSLVGGHSNGRCPEFDYRLYWAQALAKAVAMAAITSRERTIAPDEAFTLGLLSDIGKLALASAWSDLYGGCLKSSQAGNLLHLERECFAVDHQELTLLLLQDWGLPAIFVDGLKLSFTSDSNETSRAHRLAEQLAFAEQIARHCVADETDRVTLMPALQQQAQHHSDDVSTIDAFLAEVEDQWRQWGQQINIDTEVRWPAMNQANKEVIASLENTAQSDLPGLDIMLVDDDPILLARLSKQLTAVGHRVVTCRDAETALKQLLEQLPDLLITDWHMKPMDGVALCKILRQSVFGKNLYVIMLTAAETEDELVEAFDAGIDDYVIKPVSLRILLARIRAGQRLVKLQRELEKEKQDIERFSAELSVANRRLVTMANTDILTGLPNRRYALTRLEQEWATALRYRRPLSVLMLDLDFFKSINDTLGHDVGDAVLAHAAKIMKAAARATDIVCRFGGEEFLVVATNTEGATAVLLGERIRKALETHQPEGLVLKRPVTVSVGVAGSVGDKPGCQALVTLADQALYKVKTSTRNAVQLAPL</sequence>
<dbReference type="PROSITE" id="PS50110">
    <property type="entry name" value="RESPONSE_REGULATORY"/>
    <property type="match status" value="1"/>
</dbReference>
<evidence type="ECO:0000313" key="9">
    <source>
        <dbReference type="Proteomes" id="UP001284537"/>
    </source>
</evidence>
<evidence type="ECO:0000259" key="6">
    <source>
        <dbReference type="PROSITE" id="PS50887"/>
    </source>
</evidence>
<dbReference type="SUPFAM" id="SSF55073">
    <property type="entry name" value="Nucleotide cyclase"/>
    <property type="match status" value="1"/>
</dbReference>
<feature type="coiled-coil region" evidence="4">
    <location>
        <begin position="425"/>
        <end position="459"/>
    </location>
</feature>
<dbReference type="GO" id="GO:0052621">
    <property type="term" value="F:diguanylate cyclase activity"/>
    <property type="evidence" value="ECO:0007669"/>
    <property type="project" value="UniProtKB-EC"/>
</dbReference>
<keyword evidence="8" id="KW-0548">Nucleotidyltransferase</keyword>
<evidence type="ECO:0000256" key="4">
    <source>
        <dbReference type="SAM" id="Coils"/>
    </source>
</evidence>
<reference evidence="8 9" key="1">
    <citation type="submission" date="2023-11" db="EMBL/GenBank/DDBJ databases">
        <authorList>
            <person name="Ouyang M.-Y."/>
        </authorList>
    </citation>
    <scope>NUCLEOTIDE SEQUENCE [LARGE SCALE GENOMIC DNA]</scope>
    <source>
        <strain evidence="8 9">OY6</strain>
    </source>
</reference>
<organism evidence="8 9">
    <name type="scientific">Methylomonas defluvii</name>
    <dbReference type="NCBI Taxonomy" id="3045149"/>
    <lineage>
        <taxon>Bacteria</taxon>
        <taxon>Pseudomonadati</taxon>
        <taxon>Pseudomonadota</taxon>
        <taxon>Gammaproteobacteria</taxon>
        <taxon>Methylococcales</taxon>
        <taxon>Methylococcaceae</taxon>
        <taxon>Methylomonas</taxon>
    </lineage>
</organism>
<dbReference type="PANTHER" id="PTHR45138:SF9">
    <property type="entry name" value="DIGUANYLATE CYCLASE DGCM-RELATED"/>
    <property type="match status" value="1"/>
</dbReference>
<proteinExistence type="predicted"/>
<keyword evidence="8" id="KW-0808">Transferase</keyword>
<dbReference type="NCBIfam" id="TIGR00254">
    <property type="entry name" value="GGDEF"/>
    <property type="match status" value="1"/>
</dbReference>
<keyword evidence="4" id="KW-0175">Coiled coil</keyword>
<dbReference type="Pfam" id="PF08668">
    <property type="entry name" value="HDOD"/>
    <property type="match status" value="1"/>
</dbReference>
<evidence type="ECO:0000313" key="8">
    <source>
        <dbReference type="EMBL" id="MDX8126927.1"/>
    </source>
</evidence>
<dbReference type="InterPro" id="IPR050469">
    <property type="entry name" value="Diguanylate_Cyclase"/>
</dbReference>
<comment type="caution">
    <text evidence="8">The sequence shown here is derived from an EMBL/GenBank/DDBJ whole genome shotgun (WGS) entry which is preliminary data.</text>
</comment>
<dbReference type="Pfam" id="PF00990">
    <property type="entry name" value="GGDEF"/>
    <property type="match status" value="1"/>
</dbReference>
<dbReference type="PROSITE" id="PS51833">
    <property type="entry name" value="HDOD"/>
    <property type="match status" value="1"/>
</dbReference>
<comment type="catalytic activity">
    <reaction evidence="2">
        <text>2 GTP = 3',3'-c-di-GMP + 2 diphosphate</text>
        <dbReference type="Rhea" id="RHEA:24898"/>
        <dbReference type="ChEBI" id="CHEBI:33019"/>
        <dbReference type="ChEBI" id="CHEBI:37565"/>
        <dbReference type="ChEBI" id="CHEBI:58805"/>
        <dbReference type="EC" id="2.7.7.65"/>
    </reaction>
</comment>
<feature type="domain" description="Response regulatory" evidence="5">
    <location>
        <begin position="314"/>
        <end position="430"/>
    </location>
</feature>
<dbReference type="SUPFAM" id="SSF52172">
    <property type="entry name" value="CheY-like"/>
    <property type="match status" value="1"/>
</dbReference>
<dbReference type="InterPro" id="IPR011006">
    <property type="entry name" value="CheY-like_superfamily"/>
</dbReference>
<feature type="modified residue" description="4-aspartylphosphate" evidence="3">
    <location>
        <position position="363"/>
    </location>
</feature>
<evidence type="ECO:0000256" key="3">
    <source>
        <dbReference type="PROSITE-ProRule" id="PRU00169"/>
    </source>
</evidence>
<feature type="domain" description="HDOD" evidence="7">
    <location>
        <begin position="16"/>
        <end position="209"/>
    </location>
</feature>
<keyword evidence="9" id="KW-1185">Reference proteome</keyword>
<dbReference type="PROSITE" id="PS50887">
    <property type="entry name" value="GGDEF"/>
    <property type="match status" value="1"/>
</dbReference>
<dbReference type="InterPro" id="IPR000160">
    <property type="entry name" value="GGDEF_dom"/>
</dbReference>
<dbReference type="PANTHER" id="PTHR45138">
    <property type="entry name" value="REGULATORY COMPONENTS OF SENSORY TRANSDUCTION SYSTEM"/>
    <property type="match status" value="1"/>
</dbReference>
<protein>
    <recommendedName>
        <fullName evidence="1">diguanylate cyclase</fullName>
        <ecNumber evidence="1">2.7.7.65</ecNumber>
    </recommendedName>
</protein>
<gene>
    <name evidence="8" type="ORF">QLH52_06515</name>
</gene>
<dbReference type="InterPro" id="IPR001789">
    <property type="entry name" value="Sig_transdc_resp-reg_receiver"/>
</dbReference>
<dbReference type="Proteomes" id="UP001284537">
    <property type="component" value="Unassembled WGS sequence"/>
</dbReference>
<dbReference type="EC" id="2.7.7.65" evidence="1"/>
<dbReference type="SMART" id="SM00448">
    <property type="entry name" value="REC"/>
    <property type="match status" value="1"/>
</dbReference>
<accession>A0ABU4UDA5</accession>
<dbReference type="InterPro" id="IPR029787">
    <property type="entry name" value="Nucleotide_cyclase"/>
</dbReference>
<dbReference type="InterPro" id="IPR043128">
    <property type="entry name" value="Rev_trsase/Diguanyl_cyclase"/>
</dbReference>